<keyword evidence="4 8" id="KW-1003">Cell membrane</keyword>
<dbReference type="STRING" id="160660.BJI67_11855"/>
<keyword evidence="7 8" id="KW-0472">Membrane</keyword>
<comment type="subcellular location">
    <subcellularLocation>
        <location evidence="1 8">Cell membrane</location>
        <topology evidence="1 8">Multi-pass membrane protein</topology>
    </subcellularLocation>
</comment>
<evidence type="ECO:0000256" key="2">
    <source>
        <dbReference type="ARBA" id="ARBA00009142"/>
    </source>
</evidence>
<proteinExistence type="inferred from homology"/>
<organism evidence="9 10">
    <name type="scientific">Acidihalobacter prosperus</name>
    <dbReference type="NCBI Taxonomy" id="160660"/>
    <lineage>
        <taxon>Bacteria</taxon>
        <taxon>Pseudomonadati</taxon>
        <taxon>Pseudomonadota</taxon>
        <taxon>Gammaproteobacteria</taxon>
        <taxon>Chromatiales</taxon>
        <taxon>Ectothiorhodospiraceae</taxon>
        <taxon>Acidihalobacter</taxon>
    </lineage>
</organism>
<comment type="similarity">
    <text evidence="2 8">Belongs to the 4-toluene sulfonate uptake permease (TSUP) (TC 2.A.102) family.</text>
</comment>
<dbReference type="Proteomes" id="UP000029273">
    <property type="component" value="Unassembled WGS sequence"/>
</dbReference>
<protein>
    <recommendedName>
        <fullName evidence="8">Probable membrane transporter protein</fullName>
    </recommendedName>
</protein>
<comment type="caution">
    <text evidence="9">The sequence shown here is derived from an EMBL/GenBank/DDBJ whole genome shotgun (WGS) entry which is preliminary data.</text>
</comment>
<dbReference type="Pfam" id="PF01925">
    <property type="entry name" value="TauE"/>
    <property type="match status" value="1"/>
</dbReference>
<dbReference type="InterPro" id="IPR002781">
    <property type="entry name" value="TM_pro_TauE-like"/>
</dbReference>
<evidence type="ECO:0000313" key="10">
    <source>
        <dbReference type="Proteomes" id="UP000029273"/>
    </source>
</evidence>
<evidence type="ECO:0000256" key="7">
    <source>
        <dbReference type="ARBA" id="ARBA00023136"/>
    </source>
</evidence>
<dbReference type="PANTHER" id="PTHR30269">
    <property type="entry name" value="TRANSMEMBRANE PROTEIN YFCA"/>
    <property type="match status" value="1"/>
</dbReference>
<evidence type="ECO:0000256" key="3">
    <source>
        <dbReference type="ARBA" id="ARBA00022448"/>
    </source>
</evidence>
<sequence>MGIESIPSADLLLLLFVAAALAGFVDTLAGGGGLITLPVLLLAQVPPVHALATNKLQGSFGTLTASLNMLHRGLVNWCEIRGLFFWALLGAAVGTVAVQFLHPEVLDVLVPLVLLTIGLYFLLAPQAGAVERRPRLGEPVYRRLLVPLIGAYDGFFGPGTGSFFALAGVALRGQPLVAATARAKLLNFASNAASLAVFALGGKVLWLAGGVMVVGQVLGAWAGSHMVVRGGARLIRPLIVFMCFAMIARYAWQKGLIATWF</sequence>
<keyword evidence="6 8" id="KW-1133">Transmembrane helix</keyword>
<keyword evidence="3" id="KW-0813">Transport</keyword>
<evidence type="ECO:0000313" key="9">
    <source>
        <dbReference type="EMBL" id="OBS08673.1"/>
    </source>
</evidence>
<accession>A0A1A6C290</accession>
<dbReference type="PANTHER" id="PTHR30269:SF0">
    <property type="entry name" value="MEMBRANE TRANSPORTER PROTEIN YFCA-RELATED"/>
    <property type="match status" value="1"/>
</dbReference>
<feature type="transmembrane region" description="Helical" evidence="8">
    <location>
        <begin position="234"/>
        <end position="252"/>
    </location>
</feature>
<feature type="transmembrane region" description="Helical" evidence="8">
    <location>
        <begin position="83"/>
        <end position="102"/>
    </location>
</feature>
<gene>
    <name evidence="9" type="ORF">Thpro_022923</name>
</gene>
<dbReference type="GO" id="GO:0005886">
    <property type="term" value="C:plasma membrane"/>
    <property type="evidence" value="ECO:0007669"/>
    <property type="project" value="UniProtKB-SubCell"/>
</dbReference>
<keyword evidence="5 8" id="KW-0812">Transmembrane</keyword>
<dbReference type="RefSeq" id="WP_236717327.1">
    <property type="nucleotide sequence ID" value="NZ_JQSG02000006.1"/>
</dbReference>
<evidence type="ECO:0000256" key="4">
    <source>
        <dbReference type="ARBA" id="ARBA00022475"/>
    </source>
</evidence>
<evidence type="ECO:0000256" key="8">
    <source>
        <dbReference type="RuleBase" id="RU363041"/>
    </source>
</evidence>
<feature type="transmembrane region" description="Helical" evidence="8">
    <location>
        <begin position="144"/>
        <end position="167"/>
    </location>
</feature>
<dbReference type="InterPro" id="IPR052017">
    <property type="entry name" value="TSUP"/>
</dbReference>
<evidence type="ECO:0000256" key="1">
    <source>
        <dbReference type="ARBA" id="ARBA00004651"/>
    </source>
</evidence>
<feature type="transmembrane region" description="Helical" evidence="8">
    <location>
        <begin position="108"/>
        <end position="124"/>
    </location>
</feature>
<name>A0A1A6C290_9GAMM</name>
<evidence type="ECO:0000256" key="5">
    <source>
        <dbReference type="ARBA" id="ARBA00022692"/>
    </source>
</evidence>
<dbReference type="AlphaFoldDB" id="A0A1A6C290"/>
<dbReference type="EMBL" id="JQSG02000006">
    <property type="protein sequence ID" value="OBS08673.1"/>
    <property type="molecule type" value="Genomic_DNA"/>
</dbReference>
<evidence type="ECO:0000256" key="6">
    <source>
        <dbReference type="ARBA" id="ARBA00022989"/>
    </source>
</evidence>
<keyword evidence="10" id="KW-1185">Reference proteome</keyword>
<reference evidence="9 10" key="1">
    <citation type="journal article" date="2014" name="Genome Announc.">
        <title>Draft Genome Sequence of the Iron-Oxidizing, Acidophilic, and Halotolerant 'Thiobacillus prosperus' Type Strain DSM 5130.</title>
        <authorList>
            <person name="Ossandon F.J."/>
            <person name="Cardenas J.P."/>
            <person name="Corbett M."/>
            <person name="Quatrini R."/>
            <person name="Holmes D.S."/>
            <person name="Watkin E."/>
        </authorList>
    </citation>
    <scope>NUCLEOTIDE SEQUENCE [LARGE SCALE GENOMIC DNA]</scope>
    <source>
        <strain evidence="9 10">DSM 5130</strain>
    </source>
</reference>